<dbReference type="PANTHER" id="PTHR20956">
    <property type="entry name" value="HEH2P"/>
    <property type="match status" value="1"/>
</dbReference>
<keyword evidence="1" id="KW-0479">Metal-binding</keyword>
<dbReference type="AlphaFoldDB" id="A0A9D3XZS9"/>
<gene>
    <name evidence="6" type="ORF">DPMN_191834</name>
</gene>
<dbReference type="Pfam" id="PF04500">
    <property type="entry name" value="FLYWCH"/>
    <property type="match status" value="1"/>
</dbReference>
<evidence type="ECO:0000256" key="2">
    <source>
        <dbReference type="ARBA" id="ARBA00022771"/>
    </source>
</evidence>
<keyword evidence="3" id="KW-0862">Zinc</keyword>
<comment type="caution">
    <text evidence="6">The sequence shown here is derived from an EMBL/GenBank/DDBJ whole genome shotgun (WGS) entry which is preliminary data.</text>
</comment>
<feature type="domain" description="FLYWCH-type" evidence="5">
    <location>
        <begin position="111"/>
        <end position="167"/>
    </location>
</feature>
<evidence type="ECO:0000256" key="4">
    <source>
        <dbReference type="SAM" id="MobiDB-lite"/>
    </source>
</evidence>
<evidence type="ECO:0000256" key="3">
    <source>
        <dbReference type="ARBA" id="ARBA00022833"/>
    </source>
</evidence>
<sequence length="303" mass="34562">MDTQFEDVEHVDEERVALQEDVSAERDEVMDTQFEDDDHVDLLNASVNYNASEREPQTTTDDLDGTINDDSPILETPEIQETLVAEEPLSTSVVEEEPVTYTLLPTGSKFGKPIVVGSDGYAYSMLKELKNGGHVWRCSQRGKIQKCQAKVTSLGDKYQRNTTLHVHPADPSLLYKKELSAKIKAHASQHVYQSARDIATTSLNDRGQRPNLPKVVNLTRTANRQRQLLRPPTPSDLNFEVNHEYLQSEDFIIGDLRVDEERHILFATPKQLDILRQTKRWFMDGTFKLCYIIIKRLILVLLV</sequence>
<name>A0A9D3XZS9_DREPO</name>
<dbReference type="GO" id="GO:0008270">
    <property type="term" value="F:zinc ion binding"/>
    <property type="evidence" value="ECO:0007669"/>
    <property type="project" value="UniProtKB-KW"/>
</dbReference>
<keyword evidence="2" id="KW-0863">Zinc-finger</keyword>
<dbReference type="Gene3D" id="2.20.25.240">
    <property type="match status" value="1"/>
</dbReference>
<protein>
    <recommendedName>
        <fullName evidence="5">FLYWCH-type domain-containing protein</fullName>
    </recommendedName>
</protein>
<evidence type="ECO:0000259" key="5">
    <source>
        <dbReference type="Pfam" id="PF04500"/>
    </source>
</evidence>
<keyword evidence="7" id="KW-1185">Reference proteome</keyword>
<dbReference type="InterPro" id="IPR007588">
    <property type="entry name" value="Znf_FLYWCH"/>
</dbReference>
<dbReference type="EMBL" id="JAIWYP010000139">
    <property type="protein sequence ID" value="KAH3689195.1"/>
    <property type="molecule type" value="Genomic_DNA"/>
</dbReference>
<evidence type="ECO:0000256" key="1">
    <source>
        <dbReference type="ARBA" id="ARBA00022723"/>
    </source>
</evidence>
<dbReference type="PANTHER" id="PTHR20956:SF12">
    <property type="entry name" value="FLYWCH-TYPE DOMAIN-CONTAINING PROTEIN"/>
    <property type="match status" value="1"/>
</dbReference>
<accession>A0A9D3XZS9</accession>
<evidence type="ECO:0000313" key="6">
    <source>
        <dbReference type="EMBL" id="KAH3689195.1"/>
    </source>
</evidence>
<reference evidence="6" key="2">
    <citation type="submission" date="2020-11" db="EMBL/GenBank/DDBJ databases">
        <authorList>
            <person name="McCartney M.A."/>
            <person name="Auch B."/>
            <person name="Kono T."/>
            <person name="Mallez S."/>
            <person name="Becker A."/>
            <person name="Gohl D.M."/>
            <person name="Silverstein K.A.T."/>
            <person name="Koren S."/>
            <person name="Bechman K.B."/>
            <person name="Herman A."/>
            <person name="Abrahante J.E."/>
            <person name="Garbe J."/>
        </authorList>
    </citation>
    <scope>NUCLEOTIDE SEQUENCE</scope>
    <source>
        <strain evidence="6">Duluth1</strain>
        <tissue evidence="6">Whole animal</tissue>
    </source>
</reference>
<feature type="region of interest" description="Disordered" evidence="4">
    <location>
        <begin position="52"/>
        <end position="72"/>
    </location>
</feature>
<proteinExistence type="predicted"/>
<dbReference type="Proteomes" id="UP000828390">
    <property type="component" value="Unassembled WGS sequence"/>
</dbReference>
<evidence type="ECO:0000313" key="7">
    <source>
        <dbReference type="Proteomes" id="UP000828390"/>
    </source>
</evidence>
<organism evidence="6 7">
    <name type="scientific">Dreissena polymorpha</name>
    <name type="common">Zebra mussel</name>
    <name type="synonym">Mytilus polymorpha</name>
    <dbReference type="NCBI Taxonomy" id="45954"/>
    <lineage>
        <taxon>Eukaryota</taxon>
        <taxon>Metazoa</taxon>
        <taxon>Spiralia</taxon>
        <taxon>Lophotrochozoa</taxon>
        <taxon>Mollusca</taxon>
        <taxon>Bivalvia</taxon>
        <taxon>Autobranchia</taxon>
        <taxon>Heteroconchia</taxon>
        <taxon>Euheterodonta</taxon>
        <taxon>Imparidentia</taxon>
        <taxon>Neoheterodontei</taxon>
        <taxon>Myida</taxon>
        <taxon>Dreissenoidea</taxon>
        <taxon>Dreissenidae</taxon>
        <taxon>Dreissena</taxon>
    </lineage>
</organism>
<reference evidence="6" key="1">
    <citation type="journal article" date="2019" name="bioRxiv">
        <title>The Genome of the Zebra Mussel, Dreissena polymorpha: A Resource for Invasive Species Research.</title>
        <authorList>
            <person name="McCartney M.A."/>
            <person name="Auch B."/>
            <person name="Kono T."/>
            <person name="Mallez S."/>
            <person name="Zhang Y."/>
            <person name="Obille A."/>
            <person name="Becker A."/>
            <person name="Abrahante J.E."/>
            <person name="Garbe J."/>
            <person name="Badalamenti J.P."/>
            <person name="Herman A."/>
            <person name="Mangelson H."/>
            <person name="Liachko I."/>
            <person name="Sullivan S."/>
            <person name="Sone E.D."/>
            <person name="Koren S."/>
            <person name="Silverstein K.A.T."/>
            <person name="Beckman K.B."/>
            <person name="Gohl D.M."/>
        </authorList>
    </citation>
    <scope>NUCLEOTIDE SEQUENCE</scope>
    <source>
        <strain evidence="6">Duluth1</strain>
        <tissue evidence="6">Whole animal</tissue>
    </source>
</reference>